<keyword evidence="8 10" id="KW-0520">NAD</keyword>
<feature type="domain" description="Cytidyltransferase-like" evidence="11">
    <location>
        <begin position="36"/>
        <end position="194"/>
    </location>
</feature>
<organism evidence="12 13">
    <name type="scientific">Companilactobacillus nantensis DSM 16982</name>
    <dbReference type="NCBI Taxonomy" id="1423774"/>
    <lineage>
        <taxon>Bacteria</taxon>
        <taxon>Bacillati</taxon>
        <taxon>Bacillota</taxon>
        <taxon>Bacilli</taxon>
        <taxon>Lactobacillales</taxon>
        <taxon>Lactobacillaceae</taxon>
        <taxon>Companilactobacillus</taxon>
    </lineage>
</organism>
<comment type="function">
    <text evidence="1 10">Catalyzes the reversible adenylation of nicotinate mononucleotide (NaMN) to nicotinic acid adenine dinucleotide (NaAD).</text>
</comment>
<evidence type="ECO:0000256" key="5">
    <source>
        <dbReference type="ARBA" id="ARBA00022695"/>
    </source>
</evidence>
<dbReference type="HAMAP" id="MF_00244">
    <property type="entry name" value="NaMN_adenylyltr"/>
    <property type="match status" value="1"/>
</dbReference>
<evidence type="ECO:0000259" key="11">
    <source>
        <dbReference type="Pfam" id="PF01467"/>
    </source>
</evidence>
<dbReference type="AlphaFoldDB" id="A0A0R1WIY2"/>
<dbReference type="Gene3D" id="3.40.50.620">
    <property type="entry name" value="HUPs"/>
    <property type="match status" value="1"/>
</dbReference>
<dbReference type="CDD" id="cd02165">
    <property type="entry name" value="NMNAT"/>
    <property type="match status" value="1"/>
</dbReference>
<dbReference type="PATRIC" id="fig|1423774.3.peg.1504"/>
<dbReference type="NCBIfam" id="TIGR00482">
    <property type="entry name" value="nicotinate (nicotinamide) nucleotide adenylyltransferase"/>
    <property type="match status" value="1"/>
</dbReference>
<evidence type="ECO:0000256" key="1">
    <source>
        <dbReference type="ARBA" id="ARBA00002324"/>
    </source>
</evidence>
<keyword evidence="5 10" id="KW-0548">Nucleotidyltransferase</keyword>
<dbReference type="InterPro" id="IPR014729">
    <property type="entry name" value="Rossmann-like_a/b/a_fold"/>
</dbReference>
<evidence type="ECO:0000256" key="3">
    <source>
        <dbReference type="ARBA" id="ARBA00022642"/>
    </source>
</evidence>
<dbReference type="PANTHER" id="PTHR39321:SF3">
    <property type="entry name" value="PHOSPHOPANTETHEINE ADENYLYLTRANSFERASE"/>
    <property type="match status" value="1"/>
</dbReference>
<dbReference type="PANTHER" id="PTHR39321">
    <property type="entry name" value="NICOTINATE-NUCLEOTIDE ADENYLYLTRANSFERASE-RELATED"/>
    <property type="match status" value="1"/>
</dbReference>
<keyword evidence="7 10" id="KW-0067">ATP-binding</keyword>
<keyword evidence="13" id="KW-1185">Reference proteome</keyword>
<dbReference type="EC" id="2.7.7.18" evidence="10"/>
<evidence type="ECO:0000313" key="12">
    <source>
        <dbReference type="EMBL" id="KRM14915.1"/>
    </source>
</evidence>
<dbReference type="GO" id="GO:0009435">
    <property type="term" value="P:NAD+ biosynthetic process"/>
    <property type="evidence" value="ECO:0007669"/>
    <property type="project" value="UniProtKB-UniRule"/>
</dbReference>
<name>A0A0R1WIY2_9LACO</name>
<dbReference type="InterPro" id="IPR004821">
    <property type="entry name" value="Cyt_trans-like"/>
</dbReference>
<protein>
    <recommendedName>
        <fullName evidence="10">Probable nicotinate-nucleotide adenylyltransferase</fullName>
        <ecNumber evidence="10">2.7.7.18</ecNumber>
    </recommendedName>
    <alternativeName>
        <fullName evidence="10">Deamido-NAD(+) diphosphorylase</fullName>
    </alternativeName>
    <alternativeName>
        <fullName evidence="10">Deamido-NAD(+) pyrophosphorylase</fullName>
    </alternativeName>
    <alternativeName>
        <fullName evidence="10">Nicotinate mononucleotide adenylyltransferase</fullName>
        <shortName evidence="10">NaMN adenylyltransferase</shortName>
    </alternativeName>
</protein>
<comment type="catalytic activity">
    <reaction evidence="9 10">
        <text>nicotinate beta-D-ribonucleotide + ATP + H(+) = deamido-NAD(+) + diphosphate</text>
        <dbReference type="Rhea" id="RHEA:22860"/>
        <dbReference type="ChEBI" id="CHEBI:15378"/>
        <dbReference type="ChEBI" id="CHEBI:30616"/>
        <dbReference type="ChEBI" id="CHEBI:33019"/>
        <dbReference type="ChEBI" id="CHEBI:57502"/>
        <dbReference type="ChEBI" id="CHEBI:58437"/>
        <dbReference type="EC" id="2.7.7.18"/>
    </reaction>
</comment>
<gene>
    <name evidence="10" type="primary">nadD</name>
    <name evidence="12" type="ORF">FD31_GL001451</name>
</gene>
<dbReference type="GO" id="GO:0004515">
    <property type="term" value="F:nicotinate-nucleotide adenylyltransferase activity"/>
    <property type="evidence" value="ECO:0007669"/>
    <property type="project" value="UniProtKB-UniRule"/>
</dbReference>
<evidence type="ECO:0000256" key="10">
    <source>
        <dbReference type="HAMAP-Rule" id="MF_00244"/>
    </source>
</evidence>
<dbReference type="NCBIfam" id="TIGR00125">
    <property type="entry name" value="cyt_tran_rel"/>
    <property type="match status" value="1"/>
</dbReference>
<dbReference type="NCBIfam" id="NF000841">
    <property type="entry name" value="PRK00071.1-4"/>
    <property type="match status" value="1"/>
</dbReference>
<dbReference type="InterPro" id="IPR005248">
    <property type="entry name" value="NadD/NMNAT"/>
</dbReference>
<dbReference type="GO" id="GO:0005524">
    <property type="term" value="F:ATP binding"/>
    <property type="evidence" value="ECO:0007669"/>
    <property type="project" value="UniProtKB-KW"/>
</dbReference>
<comment type="pathway">
    <text evidence="2 10">Cofactor biosynthesis; NAD(+) biosynthesis; deamido-NAD(+) from nicotinate D-ribonucleotide: step 1/1.</text>
</comment>
<dbReference type="Pfam" id="PF01467">
    <property type="entry name" value="CTP_transf_like"/>
    <property type="match status" value="1"/>
</dbReference>
<dbReference type="NCBIfam" id="NF000840">
    <property type="entry name" value="PRK00071.1-3"/>
    <property type="match status" value="1"/>
</dbReference>
<dbReference type="STRING" id="1423774.FD31_GL001451"/>
<dbReference type="UniPathway" id="UPA00253">
    <property type="reaction ID" value="UER00332"/>
</dbReference>
<keyword evidence="3 10" id="KW-0662">Pyridine nucleotide biosynthesis</keyword>
<accession>A0A0R1WIY2</accession>
<dbReference type="EMBL" id="AZFV01000029">
    <property type="protein sequence ID" value="KRM14915.1"/>
    <property type="molecule type" value="Genomic_DNA"/>
</dbReference>
<evidence type="ECO:0000256" key="9">
    <source>
        <dbReference type="ARBA" id="ARBA00048721"/>
    </source>
</evidence>
<dbReference type="SUPFAM" id="SSF52374">
    <property type="entry name" value="Nucleotidylyl transferase"/>
    <property type="match status" value="1"/>
</dbReference>
<evidence type="ECO:0000256" key="7">
    <source>
        <dbReference type="ARBA" id="ARBA00022840"/>
    </source>
</evidence>
<reference evidence="12 13" key="1">
    <citation type="journal article" date="2015" name="Genome Announc.">
        <title>Expanding the biotechnology potential of lactobacilli through comparative genomics of 213 strains and associated genera.</title>
        <authorList>
            <person name="Sun Z."/>
            <person name="Harris H.M."/>
            <person name="McCann A."/>
            <person name="Guo C."/>
            <person name="Argimon S."/>
            <person name="Zhang W."/>
            <person name="Yang X."/>
            <person name="Jeffery I.B."/>
            <person name="Cooney J.C."/>
            <person name="Kagawa T.F."/>
            <person name="Liu W."/>
            <person name="Song Y."/>
            <person name="Salvetti E."/>
            <person name="Wrobel A."/>
            <person name="Rasinkangas P."/>
            <person name="Parkhill J."/>
            <person name="Rea M.C."/>
            <person name="O'Sullivan O."/>
            <person name="Ritari J."/>
            <person name="Douillard F.P."/>
            <person name="Paul Ross R."/>
            <person name="Yang R."/>
            <person name="Briner A.E."/>
            <person name="Felis G.E."/>
            <person name="de Vos W.M."/>
            <person name="Barrangou R."/>
            <person name="Klaenhammer T.R."/>
            <person name="Caufield P.W."/>
            <person name="Cui Y."/>
            <person name="Zhang H."/>
            <person name="O'Toole P.W."/>
        </authorList>
    </citation>
    <scope>NUCLEOTIDE SEQUENCE [LARGE SCALE GENOMIC DNA]</scope>
    <source>
        <strain evidence="12 13">DSM 16982</strain>
    </source>
</reference>
<sequence length="221" mass="25564">MLKAGEFMNTAASVITKTRAQPQLQTNAKKKHVGILSGAFNPIHNGHLMIAEQVYEQLDLDKILFIPDKIPPHRGISRYIPKVSVDDRINMVKYGIRDNPHFELDMTDIDLGGVSYTYETIKHLKERNPNTEYYLIVGYDMVENLPKWSHIDELVKEVHFVGVCRKGFEKKSDYPILWVNTPVIEISSTVIRQRVREGKSLKYFVPDDVAWYIKDKGIYKK</sequence>
<evidence type="ECO:0000256" key="6">
    <source>
        <dbReference type="ARBA" id="ARBA00022741"/>
    </source>
</evidence>
<evidence type="ECO:0000256" key="4">
    <source>
        <dbReference type="ARBA" id="ARBA00022679"/>
    </source>
</evidence>
<proteinExistence type="inferred from homology"/>
<comment type="similarity">
    <text evidence="10">Belongs to the NadD family.</text>
</comment>
<evidence type="ECO:0000256" key="2">
    <source>
        <dbReference type="ARBA" id="ARBA00005019"/>
    </source>
</evidence>
<keyword evidence="4 10" id="KW-0808">Transferase</keyword>
<dbReference type="Proteomes" id="UP000051302">
    <property type="component" value="Unassembled WGS sequence"/>
</dbReference>
<comment type="caution">
    <text evidence="12">The sequence shown here is derived from an EMBL/GenBank/DDBJ whole genome shotgun (WGS) entry which is preliminary data.</text>
</comment>
<evidence type="ECO:0000313" key="13">
    <source>
        <dbReference type="Proteomes" id="UP000051302"/>
    </source>
</evidence>
<evidence type="ECO:0000256" key="8">
    <source>
        <dbReference type="ARBA" id="ARBA00023027"/>
    </source>
</evidence>
<keyword evidence="6 10" id="KW-0547">Nucleotide-binding</keyword>